<feature type="domain" description="Fibronectin type-III" evidence="3">
    <location>
        <begin position="231"/>
        <end position="328"/>
    </location>
</feature>
<dbReference type="GO" id="GO:0005975">
    <property type="term" value="P:carbohydrate metabolic process"/>
    <property type="evidence" value="ECO:0007669"/>
    <property type="project" value="UniProtKB-ARBA"/>
</dbReference>
<reference evidence="4 5" key="1">
    <citation type="journal article" date="2012" name="J. Bacteriol.">
        <title>Genome Sequence of Fibrella aestuarina BUZ 2T, a Filamentous Marine Bacterium.</title>
        <authorList>
            <person name="Filippini M."/>
            <person name="Qi W."/>
            <person name="Blom J."/>
            <person name="Goesmann A."/>
            <person name="Smits T.H."/>
            <person name="Bagheri H.C."/>
        </authorList>
    </citation>
    <scope>NUCLEOTIDE SEQUENCE [LARGE SCALE GENOMIC DNA]</scope>
    <source>
        <strain evidence="5">BUZ 2T</strain>
    </source>
</reference>
<dbReference type="PATRIC" id="fig|1166018.3.peg.4431"/>
<feature type="region of interest" description="Disordered" evidence="1">
    <location>
        <begin position="346"/>
        <end position="366"/>
    </location>
</feature>
<dbReference type="InterPro" id="IPR013320">
    <property type="entry name" value="ConA-like_dom_sf"/>
</dbReference>
<dbReference type="Pfam" id="PF18911">
    <property type="entry name" value="PKD_4"/>
    <property type="match status" value="1"/>
</dbReference>
<accession>I0K971</accession>
<dbReference type="PROSITE" id="PS51257">
    <property type="entry name" value="PROKAR_LIPOPROTEIN"/>
    <property type="match status" value="1"/>
</dbReference>
<dbReference type="PROSITE" id="PS50853">
    <property type="entry name" value="FN3"/>
    <property type="match status" value="2"/>
</dbReference>
<evidence type="ECO:0000313" key="5">
    <source>
        <dbReference type="Proteomes" id="UP000011058"/>
    </source>
</evidence>
<dbReference type="OrthoDB" id="1490335at2"/>
<dbReference type="CDD" id="cd00146">
    <property type="entry name" value="PKD"/>
    <property type="match status" value="1"/>
</dbReference>
<dbReference type="Pfam" id="PF13385">
    <property type="entry name" value="Laminin_G_3"/>
    <property type="match status" value="1"/>
</dbReference>
<proteinExistence type="predicted"/>
<dbReference type="CDD" id="cd00063">
    <property type="entry name" value="FN3"/>
    <property type="match status" value="1"/>
</dbReference>
<evidence type="ECO:0000256" key="1">
    <source>
        <dbReference type="SAM" id="MobiDB-lite"/>
    </source>
</evidence>
<feature type="compositionally biased region" description="Polar residues" evidence="1">
    <location>
        <begin position="346"/>
        <end position="363"/>
    </location>
</feature>
<dbReference type="AlphaFoldDB" id="I0K971"/>
<dbReference type="SUPFAM" id="SSF49265">
    <property type="entry name" value="Fibronectin type III"/>
    <property type="match status" value="1"/>
</dbReference>
<name>I0K971_9BACT</name>
<gene>
    <name evidence="4" type="ORF">FAES_2665</name>
</gene>
<sequence>MMRRHPIFNAAFCLLMACAWLWGCGAWELPPLKTQRICEKPGAKLIVDANQLQVKLSLGETHDIDSVRWDFGDGTTQKTNAQMSVSRTYSVPNTYTVNAILINTCGDQIPLSQVVKVTNVVKPSIVTLEDPDFLYTTARVRVQLVSTGNAAITRYGVCWSATNPSPSIENGDSSTVGSVPTPAVNTPITVPLTRLQANTTYWFRAFAMNAEGQIGYGLTLDRRTNRYPEFAIADVSCTADCFTTAHINWRTTDPGFPPVTQYGLAYSLTNSLPEVTTGPFVEAGGPNVPIDLSGLLTGRSYYMRLYARTTAGVYYAPGPAVVYQTQSALNRNLVLDLPFFDPQFNAPSLNDQSGNNNDGTQKNGFPLYTTDRKELAQHALRLQGRPNDYCYVADAPSLRPDAPLSISMWFQVGTPADTMALFSKARFADGSGEQYSCLLTNPDSPTERAISVFLRPGTNCPRGESARTISAVYKVPPFAYKGWNHLVMTFGNSAGSVVVTLYLNGEKLNIYTYSVAELLANDCQFGELKFGACNARTAYYFNGALDDIRLYRRELSDSEAKELASQ</sequence>
<organism evidence="4 5">
    <name type="scientific">Fibrella aestuarina BUZ 2</name>
    <dbReference type="NCBI Taxonomy" id="1166018"/>
    <lineage>
        <taxon>Bacteria</taxon>
        <taxon>Pseudomonadati</taxon>
        <taxon>Bacteroidota</taxon>
        <taxon>Cytophagia</taxon>
        <taxon>Cytophagales</taxon>
        <taxon>Spirosomataceae</taxon>
        <taxon>Fibrella</taxon>
    </lineage>
</organism>
<dbReference type="Proteomes" id="UP000011058">
    <property type="component" value="Chromosome"/>
</dbReference>
<dbReference type="GO" id="GO:0004553">
    <property type="term" value="F:hydrolase activity, hydrolyzing O-glycosyl compounds"/>
    <property type="evidence" value="ECO:0007669"/>
    <property type="project" value="UniProtKB-ARBA"/>
</dbReference>
<dbReference type="InterPro" id="IPR000601">
    <property type="entry name" value="PKD_dom"/>
</dbReference>
<keyword evidence="5" id="KW-1185">Reference proteome</keyword>
<dbReference type="eggNOG" id="COG3291">
    <property type="taxonomic scope" value="Bacteria"/>
</dbReference>
<dbReference type="KEGG" id="fae:FAES_2665"/>
<dbReference type="SUPFAM" id="SSF49299">
    <property type="entry name" value="PKD domain"/>
    <property type="match status" value="1"/>
</dbReference>
<dbReference type="InterPro" id="IPR036116">
    <property type="entry name" value="FN3_sf"/>
</dbReference>
<dbReference type="EMBL" id="HE796683">
    <property type="protein sequence ID" value="CCH00674.1"/>
    <property type="molecule type" value="Genomic_DNA"/>
</dbReference>
<dbReference type="PROSITE" id="PS50093">
    <property type="entry name" value="PKD"/>
    <property type="match status" value="1"/>
</dbReference>
<dbReference type="Gene3D" id="2.60.40.10">
    <property type="entry name" value="Immunoglobulins"/>
    <property type="match status" value="2"/>
</dbReference>
<feature type="domain" description="Fibronectin type-III" evidence="3">
    <location>
        <begin position="122"/>
        <end position="230"/>
    </location>
</feature>
<evidence type="ECO:0000313" key="4">
    <source>
        <dbReference type="EMBL" id="CCH00674.1"/>
    </source>
</evidence>
<dbReference type="InterPro" id="IPR003961">
    <property type="entry name" value="FN3_dom"/>
</dbReference>
<protein>
    <submittedName>
        <fullName evidence="4">PKD domain containing protein</fullName>
    </submittedName>
</protein>
<dbReference type="Gene3D" id="2.60.120.200">
    <property type="match status" value="1"/>
</dbReference>
<dbReference type="STRING" id="1166018.FAES_2665"/>
<feature type="domain" description="PKD" evidence="2">
    <location>
        <begin position="66"/>
        <end position="118"/>
    </location>
</feature>
<dbReference type="InterPro" id="IPR035986">
    <property type="entry name" value="PKD_dom_sf"/>
</dbReference>
<evidence type="ECO:0000259" key="3">
    <source>
        <dbReference type="PROSITE" id="PS50853"/>
    </source>
</evidence>
<evidence type="ECO:0000259" key="2">
    <source>
        <dbReference type="PROSITE" id="PS50093"/>
    </source>
</evidence>
<dbReference type="HOGENOM" id="CLU_512766_0_0_10"/>
<dbReference type="SUPFAM" id="SSF49899">
    <property type="entry name" value="Concanavalin A-like lectins/glucanases"/>
    <property type="match status" value="1"/>
</dbReference>
<dbReference type="InterPro" id="IPR013783">
    <property type="entry name" value="Ig-like_fold"/>
</dbReference>